<dbReference type="GO" id="GO:0008168">
    <property type="term" value="F:methyltransferase activity"/>
    <property type="evidence" value="ECO:0007669"/>
    <property type="project" value="UniProtKB-KW"/>
</dbReference>
<evidence type="ECO:0000313" key="2">
    <source>
        <dbReference type="Proteomes" id="UP000553706"/>
    </source>
</evidence>
<dbReference type="Pfam" id="PF13489">
    <property type="entry name" value="Methyltransf_23"/>
    <property type="match status" value="1"/>
</dbReference>
<gene>
    <name evidence="1" type="ORF">HNP71_000226</name>
</gene>
<dbReference type="RefSeq" id="WP_183265004.1">
    <property type="nucleotide sequence ID" value="NZ_JACHFJ010000001.1"/>
</dbReference>
<keyword evidence="1" id="KW-0489">Methyltransferase</keyword>
<dbReference type="EMBL" id="JACHFJ010000001">
    <property type="protein sequence ID" value="MBB5372002.1"/>
    <property type="molecule type" value="Genomic_DNA"/>
</dbReference>
<dbReference type="PANTHER" id="PTHR43861:SF6">
    <property type="entry name" value="METHYLTRANSFERASE TYPE 11"/>
    <property type="match status" value="1"/>
</dbReference>
<dbReference type="Gene3D" id="3.40.50.150">
    <property type="entry name" value="Vaccinia Virus protein VP39"/>
    <property type="match status" value="1"/>
</dbReference>
<sequence>MTGGTLRDCCPACGSADLAAAFTRAEWRAAAPDMRQDDEAAMQADPDLAFGAILRCSVCGTVCTDRVPTPAALGRFYGAYRSNTAYLAKLDKKLARDSRRLAWLKRLVRGRRFLDVGCNIGCTVEAARRHGFDATGLELGEDAVAIARERFPGNEFLTGTLDALPPGRQFDLVQCVEVIEHVPDVPRFAAGLAATVAPGGVLFLTTPDAGHWRVRGDLLRWEALRPPEHLALFTRAGVRAALAPHFRRIVVLPNAKPGVRVLAFKGKS</sequence>
<proteinExistence type="predicted"/>
<keyword evidence="1" id="KW-0808">Transferase</keyword>
<dbReference type="CDD" id="cd02440">
    <property type="entry name" value="AdoMet_MTases"/>
    <property type="match status" value="1"/>
</dbReference>
<dbReference type="Proteomes" id="UP000553706">
    <property type="component" value="Unassembled WGS sequence"/>
</dbReference>
<name>A0A840VNV2_9PROT</name>
<dbReference type="GO" id="GO:0032259">
    <property type="term" value="P:methylation"/>
    <property type="evidence" value="ECO:0007669"/>
    <property type="project" value="UniProtKB-KW"/>
</dbReference>
<accession>A0A840VNV2</accession>
<dbReference type="SUPFAM" id="SSF53335">
    <property type="entry name" value="S-adenosyl-L-methionine-dependent methyltransferases"/>
    <property type="match status" value="1"/>
</dbReference>
<comment type="caution">
    <text evidence="1">The sequence shown here is derived from an EMBL/GenBank/DDBJ whole genome shotgun (WGS) entry which is preliminary data.</text>
</comment>
<organism evidence="1 2">
    <name type="scientific">Acidocella aromatica</name>
    <dbReference type="NCBI Taxonomy" id="1303579"/>
    <lineage>
        <taxon>Bacteria</taxon>
        <taxon>Pseudomonadati</taxon>
        <taxon>Pseudomonadota</taxon>
        <taxon>Alphaproteobacteria</taxon>
        <taxon>Acetobacterales</taxon>
        <taxon>Acidocellaceae</taxon>
        <taxon>Acidocella</taxon>
    </lineage>
</organism>
<dbReference type="AlphaFoldDB" id="A0A840VNV2"/>
<protein>
    <submittedName>
        <fullName evidence="1">SAM-dependent methyltransferase</fullName>
    </submittedName>
</protein>
<dbReference type="InterPro" id="IPR029063">
    <property type="entry name" value="SAM-dependent_MTases_sf"/>
</dbReference>
<keyword evidence="2" id="KW-1185">Reference proteome</keyword>
<evidence type="ECO:0000313" key="1">
    <source>
        <dbReference type="EMBL" id="MBB5372002.1"/>
    </source>
</evidence>
<dbReference type="PANTHER" id="PTHR43861">
    <property type="entry name" value="TRANS-ACONITATE 2-METHYLTRANSFERASE-RELATED"/>
    <property type="match status" value="1"/>
</dbReference>
<reference evidence="1 2" key="1">
    <citation type="submission" date="2020-08" db="EMBL/GenBank/DDBJ databases">
        <title>Genomic Encyclopedia of Type Strains, Phase IV (KMG-IV): sequencing the most valuable type-strain genomes for metagenomic binning, comparative biology and taxonomic classification.</title>
        <authorList>
            <person name="Goeker M."/>
        </authorList>
    </citation>
    <scope>NUCLEOTIDE SEQUENCE [LARGE SCALE GENOMIC DNA]</scope>
    <source>
        <strain evidence="1 2">DSM 27026</strain>
    </source>
</reference>